<evidence type="ECO:0000256" key="2">
    <source>
        <dbReference type="SAM" id="MobiDB-lite"/>
    </source>
</evidence>
<evidence type="ECO:0000256" key="1">
    <source>
        <dbReference type="ARBA" id="ARBA00023242"/>
    </source>
</evidence>
<dbReference type="CDD" id="cd00067">
    <property type="entry name" value="GAL4"/>
    <property type="match status" value="1"/>
</dbReference>
<dbReference type="GO" id="GO:0008270">
    <property type="term" value="F:zinc ion binding"/>
    <property type="evidence" value="ECO:0007669"/>
    <property type="project" value="InterPro"/>
</dbReference>
<evidence type="ECO:0000313" key="5">
    <source>
        <dbReference type="Proteomes" id="UP000078544"/>
    </source>
</evidence>
<accession>A0A167XVJ4</accession>
<dbReference type="GO" id="GO:0003677">
    <property type="term" value="F:DNA binding"/>
    <property type="evidence" value="ECO:0007669"/>
    <property type="project" value="UniProtKB-KW"/>
</dbReference>
<dbReference type="GO" id="GO:0000981">
    <property type="term" value="F:DNA-binding transcription factor activity, RNA polymerase II-specific"/>
    <property type="evidence" value="ECO:0007669"/>
    <property type="project" value="InterPro"/>
</dbReference>
<dbReference type="PROSITE" id="PS00463">
    <property type="entry name" value="ZN2_CY6_FUNGAL_1"/>
    <property type="match status" value="1"/>
</dbReference>
<dbReference type="Proteomes" id="UP000078544">
    <property type="component" value="Unassembled WGS sequence"/>
</dbReference>
<dbReference type="EMBL" id="AZGY01000021">
    <property type="protein sequence ID" value="KZZ90521.1"/>
    <property type="molecule type" value="Genomic_DNA"/>
</dbReference>
<organism evidence="4 5">
    <name type="scientific">Moelleriella libera RCEF 2490</name>
    <dbReference type="NCBI Taxonomy" id="1081109"/>
    <lineage>
        <taxon>Eukaryota</taxon>
        <taxon>Fungi</taxon>
        <taxon>Dikarya</taxon>
        <taxon>Ascomycota</taxon>
        <taxon>Pezizomycotina</taxon>
        <taxon>Sordariomycetes</taxon>
        <taxon>Hypocreomycetidae</taxon>
        <taxon>Hypocreales</taxon>
        <taxon>Clavicipitaceae</taxon>
        <taxon>Moelleriella</taxon>
    </lineage>
</organism>
<dbReference type="InterPro" id="IPR001138">
    <property type="entry name" value="Zn2Cys6_DnaBD"/>
</dbReference>
<keyword evidence="5" id="KW-1185">Reference proteome</keyword>
<keyword evidence="4" id="KW-0238">DNA-binding</keyword>
<dbReference type="PROSITE" id="PS50048">
    <property type="entry name" value="ZN2_CY6_FUNGAL_2"/>
    <property type="match status" value="1"/>
</dbReference>
<feature type="compositionally biased region" description="Polar residues" evidence="2">
    <location>
        <begin position="30"/>
        <end position="44"/>
    </location>
</feature>
<feature type="domain" description="Zn(2)-C6 fungal-type" evidence="3">
    <location>
        <begin position="323"/>
        <end position="356"/>
    </location>
</feature>
<evidence type="ECO:0000259" key="3">
    <source>
        <dbReference type="PROSITE" id="PS50048"/>
    </source>
</evidence>
<protein>
    <submittedName>
        <fullName evidence="4">Zn(2)-C6 fungal-type DNA-binding domain protein</fullName>
    </submittedName>
</protein>
<name>A0A167XVJ4_9HYPO</name>
<gene>
    <name evidence="4" type="ORF">AAL_07207</name>
</gene>
<evidence type="ECO:0000313" key="4">
    <source>
        <dbReference type="EMBL" id="KZZ90521.1"/>
    </source>
</evidence>
<feature type="region of interest" description="Disordered" evidence="2">
    <location>
        <begin position="1"/>
        <end position="68"/>
    </location>
</feature>
<feature type="region of interest" description="Disordered" evidence="2">
    <location>
        <begin position="292"/>
        <end position="312"/>
    </location>
</feature>
<keyword evidence="1" id="KW-0539">Nucleus</keyword>
<comment type="caution">
    <text evidence="4">The sequence shown here is derived from an EMBL/GenBank/DDBJ whole genome shotgun (WGS) entry which is preliminary data.</text>
</comment>
<sequence length="383" mass="41696">MSNPNPAPAPAAFSQTYPSYHESRLPTVGPSRQTQRGRSISSRSDTPRPDTPRGLLPVGATPQEAAQNADAAFQVEHVDFDHNSWSAEQSYPPSHAIEDASLGNDGANPGVREFGSQFESQSNDWCSSHEGDATLDAEPGIFRGSYSDLLSQPWADAEPGIFRGSYSDLLSASSFAENSFAHHDPETSLDLSQYDSHPDGDYFDFDDGQSLFEQESAVETLYNTSLSSTADLSTPGEANLDMWQHAYAPSSSSTALSQSVDIGLSQPTSAMAAAADPQLKPVTENFAATLQPQTERAPRGKRTKPLSPKTGQRALHNRRNRLVCVNCHERKTGCIRENGDNKPCAQCDKKGLPCQRWKPCAPLDWPEDRNGSLGTHGRQRDEM</sequence>
<reference evidence="4 5" key="1">
    <citation type="journal article" date="2016" name="Genome Biol. Evol.">
        <title>Divergent and convergent evolution of fungal pathogenicity.</title>
        <authorList>
            <person name="Shang Y."/>
            <person name="Xiao G."/>
            <person name="Zheng P."/>
            <person name="Cen K."/>
            <person name="Zhan S."/>
            <person name="Wang C."/>
        </authorList>
    </citation>
    <scope>NUCLEOTIDE SEQUENCE [LARGE SCALE GENOMIC DNA]</scope>
    <source>
        <strain evidence="4 5">RCEF 2490</strain>
    </source>
</reference>
<dbReference type="AlphaFoldDB" id="A0A167XVJ4"/>
<proteinExistence type="predicted"/>